<dbReference type="AlphaFoldDB" id="A0A1W0WDT5"/>
<reference evidence="4" key="1">
    <citation type="submission" date="2017-01" db="EMBL/GenBank/DDBJ databases">
        <title>Comparative genomics of anhydrobiosis in the tardigrade Hypsibius dujardini.</title>
        <authorList>
            <person name="Yoshida Y."/>
            <person name="Koutsovoulos G."/>
            <person name="Laetsch D."/>
            <person name="Stevens L."/>
            <person name="Kumar S."/>
            <person name="Horikawa D."/>
            <person name="Ishino K."/>
            <person name="Komine S."/>
            <person name="Tomita M."/>
            <person name="Blaxter M."/>
            <person name="Arakawa K."/>
        </authorList>
    </citation>
    <scope>NUCLEOTIDE SEQUENCE [LARGE SCALE GENOMIC DNA]</scope>
    <source>
        <strain evidence="4">Z151</strain>
    </source>
</reference>
<sequence>MEPRDASTNSLPSSYEQSPNFSVLFRNPISREYTVEGIAVSEGTLFDGNNSDKTLRSTSFVVHEVMAEPAANNIVPMKLMEFWYNGLSAFRNLICAPTDPAISRDDPSIDVLLGGLDRTRSHMFANFNILGKESVASFKKSTEKTDFSKVFIPTNLHLQSLSIRPRSSDTLQAMVRRDVTTVGAFTAQHKGAAMFATRRDYSGCSTETDNEKVPPAGLEFLWKSLPGQTLFDDDAGSSFVQYPPALEKFRAVVGLAALWEKICSEYFTDARAPCETIDGSLLKKLSSDSDVNERRSVWQCMGSLLKDVIKAYGGTASMDQWVVRSVDNLQSTLDGECPHIRSSSPKQVEVERKMFAALSEIFRDILNPDAIDVQGLFFRECIVMSQMITATVSAFLGQLYDCKSLDAVLLEQIRQEGLLIYYESLLSCWMDEKAMLEDMIGGFELLRRIEFVVPAARDDEKLDVNDIRVDYGSRGQMEIRLPPNRHVRQANSGEDLRFNVFPVLLNIGINEEASAAISQSKEDLQTAVNKYYGERLMEYTSKLGVDDSTLAAARADFARHLANSSVPKNVDLLHCAQSLTRLAHGLRFTMCKSAKDRTAMAVTFEQLTHVHQYSNGLTVSEYDRVLTEMRRNGTRRENTVKNIGVALYAFAQEQVEHLPAVYQPPPGTFGKSET</sequence>
<organism evidence="3 4">
    <name type="scientific">Hypsibius exemplaris</name>
    <name type="common">Freshwater tardigrade</name>
    <dbReference type="NCBI Taxonomy" id="2072580"/>
    <lineage>
        <taxon>Eukaryota</taxon>
        <taxon>Metazoa</taxon>
        <taxon>Ecdysozoa</taxon>
        <taxon>Tardigrada</taxon>
        <taxon>Eutardigrada</taxon>
        <taxon>Parachela</taxon>
        <taxon>Hypsibioidea</taxon>
        <taxon>Hypsibiidae</taxon>
        <taxon>Hypsibius</taxon>
    </lineage>
</organism>
<dbReference type="Proteomes" id="UP000192578">
    <property type="component" value="Unassembled WGS sequence"/>
</dbReference>
<dbReference type="OrthoDB" id="159395at2759"/>
<keyword evidence="2" id="KW-0443">Lipid metabolism</keyword>
<dbReference type="GO" id="GO:0005737">
    <property type="term" value="C:cytoplasm"/>
    <property type="evidence" value="ECO:0007669"/>
    <property type="project" value="TreeGrafter"/>
</dbReference>
<keyword evidence="1" id="KW-0378">Hydrolase</keyword>
<evidence type="ECO:0000256" key="1">
    <source>
        <dbReference type="ARBA" id="ARBA00022801"/>
    </source>
</evidence>
<comment type="caution">
    <text evidence="3">The sequence shown here is derived from an EMBL/GenBank/DDBJ whole genome shotgun (WGS) entry which is preliminary data.</text>
</comment>
<proteinExistence type="predicted"/>
<evidence type="ECO:0000313" key="3">
    <source>
        <dbReference type="EMBL" id="OQV13327.1"/>
    </source>
</evidence>
<protein>
    <submittedName>
        <fullName evidence="3">Type I inositol 3,4-bisphosphate 4-phosphatase</fullName>
    </submittedName>
</protein>
<keyword evidence="4" id="KW-1185">Reference proteome</keyword>
<dbReference type="PANTHER" id="PTHR12187">
    <property type="entry name" value="AGAP000124-PA"/>
    <property type="match status" value="1"/>
</dbReference>
<dbReference type="EMBL" id="MTYJ01000126">
    <property type="protein sequence ID" value="OQV13327.1"/>
    <property type="molecule type" value="Genomic_DNA"/>
</dbReference>
<name>A0A1W0WDT5_HYPEX</name>
<gene>
    <name evidence="3" type="ORF">BV898_12438</name>
</gene>
<evidence type="ECO:0000313" key="4">
    <source>
        <dbReference type="Proteomes" id="UP000192578"/>
    </source>
</evidence>
<dbReference type="InterPro" id="IPR039034">
    <property type="entry name" value="INPP4"/>
</dbReference>
<dbReference type="PANTHER" id="PTHR12187:SF11">
    <property type="entry name" value="PHOSPHATIDYLINOSITOL-3,4-BISPHOSPHATE 4-PHOSPHATASE"/>
    <property type="match status" value="1"/>
</dbReference>
<evidence type="ECO:0000256" key="2">
    <source>
        <dbReference type="ARBA" id="ARBA00023098"/>
    </source>
</evidence>
<dbReference type="GO" id="GO:0016316">
    <property type="term" value="F:phosphatidylinositol-3,4-bisphosphate 4-phosphatase activity"/>
    <property type="evidence" value="ECO:0007669"/>
    <property type="project" value="InterPro"/>
</dbReference>
<accession>A0A1W0WDT5</accession>